<organism evidence="2 3">
    <name type="scientific">Rhizobium favelukesii</name>
    <dbReference type="NCBI Taxonomy" id="348824"/>
    <lineage>
        <taxon>Bacteria</taxon>
        <taxon>Pseudomonadati</taxon>
        <taxon>Pseudomonadota</taxon>
        <taxon>Alphaproteobacteria</taxon>
        <taxon>Hyphomicrobiales</taxon>
        <taxon>Rhizobiaceae</taxon>
        <taxon>Rhizobium/Agrobacterium group</taxon>
        <taxon>Rhizobium</taxon>
    </lineage>
</organism>
<reference evidence="2" key="1">
    <citation type="submission" date="2013-11" db="EMBL/GenBank/DDBJ databases">
        <title>Draft genome sequence of the broad-host-range Rhizobium sp. LPU83 strain, a member of the low-genetic diversity Oregon-like Rhizobium sp. group.</title>
        <authorList>
            <person name="Wibberg D."/>
            <person name="Puehler A."/>
            <person name="Schlueter A."/>
        </authorList>
    </citation>
    <scope>NUCLEOTIDE SEQUENCE [LARGE SCALE GENOMIC DNA]</scope>
    <source>
        <strain evidence="2">LPU83</strain>
        <plasmid evidence="2">pLPU83c</plasmid>
    </source>
</reference>
<feature type="region of interest" description="Disordered" evidence="1">
    <location>
        <begin position="52"/>
        <end position="128"/>
    </location>
</feature>
<feature type="compositionally biased region" description="Acidic residues" evidence="1">
    <location>
        <begin position="118"/>
        <end position="128"/>
    </location>
</feature>
<dbReference type="HOGENOM" id="CLU_160699_0_0_5"/>
<dbReference type="PATRIC" id="fig|348824.6.peg.4876"/>
<evidence type="ECO:0000313" key="3">
    <source>
        <dbReference type="Proteomes" id="UP000019443"/>
    </source>
</evidence>
<protein>
    <submittedName>
        <fullName evidence="2">Uncharacterized protein</fullName>
    </submittedName>
</protein>
<dbReference type="KEGG" id="rhl:LPU83_pLPU83c_0177"/>
<proteinExistence type="predicted"/>
<gene>
    <name evidence="2" type="ORF">LPU83_pLPU83c_0177</name>
</gene>
<keyword evidence="2" id="KW-0614">Plasmid</keyword>
<geneLocation type="plasmid" evidence="2 3">
    <name>pLPU83c</name>
</geneLocation>
<evidence type="ECO:0000256" key="1">
    <source>
        <dbReference type="SAM" id="MobiDB-lite"/>
    </source>
</evidence>
<keyword evidence="3" id="KW-1185">Reference proteome</keyword>
<dbReference type="EMBL" id="HG916854">
    <property type="protein sequence ID" value="CDM60739.1"/>
    <property type="molecule type" value="Genomic_DNA"/>
</dbReference>
<dbReference type="Proteomes" id="UP000019443">
    <property type="component" value="Plasmid pLPU83c"/>
</dbReference>
<name>W6RIP8_9HYPH</name>
<feature type="compositionally biased region" description="Polar residues" evidence="1">
    <location>
        <begin position="87"/>
        <end position="117"/>
    </location>
</feature>
<dbReference type="AlphaFoldDB" id="W6RIP8"/>
<evidence type="ECO:0000313" key="2">
    <source>
        <dbReference type="EMBL" id="CDM60739.1"/>
    </source>
</evidence>
<sequence>MGLHSALIRNNDPRTLFPSRCNDATSKEDNMRFKLLAASLLSVALAGSALAQSNPAPAGSTMDKNHTTNGAASDTMKMKKVDKTVTNSTARTLNKQNCKSVNGKGSLQTQGGNSGTENTEDTCADNNN</sequence>
<accession>W6RIP8</accession>